<dbReference type="GeneID" id="112463240"/>
<accession>A0A6J1QRZ3</accession>
<keyword evidence="2" id="KW-1185">Reference proteome</keyword>
<dbReference type="RefSeq" id="XP_024885274.1">
    <property type="nucleotide sequence ID" value="XM_025029506.1"/>
</dbReference>
<protein>
    <submittedName>
        <fullName evidence="3">Uncharacterized protein LOC112463240</fullName>
    </submittedName>
</protein>
<evidence type="ECO:0000313" key="3">
    <source>
        <dbReference type="RefSeq" id="XP_024885274.1"/>
    </source>
</evidence>
<evidence type="ECO:0000313" key="2">
    <source>
        <dbReference type="Proteomes" id="UP000504618"/>
    </source>
</evidence>
<sequence length="164" mass="18756">MTNIIHSWGMEDSVESNIIKILEENAITDANLPELTPELIKEMIPQIGIRMEFLKKWTTEFKTEKMPHVSDSSTEVSEARSEMAENLSQSSSEDAYNLKRHNTFAGKLTYALRTKTINVKEILCTNIQGKAIVKSYQKHKSLSRQSRMLIVDIILTELLNETIQ</sequence>
<dbReference type="AlphaFoldDB" id="A0A6J1QRZ3"/>
<organism evidence="2 3">
    <name type="scientific">Temnothorax curvispinosus</name>
    <dbReference type="NCBI Taxonomy" id="300111"/>
    <lineage>
        <taxon>Eukaryota</taxon>
        <taxon>Metazoa</taxon>
        <taxon>Ecdysozoa</taxon>
        <taxon>Arthropoda</taxon>
        <taxon>Hexapoda</taxon>
        <taxon>Insecta</taxon>
        <taxon>Pterygota</taxon>
        <taxon>Neoptera</taxon>
        <taxon>Endopterygota</taxon>
        <taxon>Hymenoptera</taxon>
        <taxon>Apocrita</taxon>
        <taxon>Aculeata</taxon>
        <taxon>Formicoidea</taxon>
        <taxon>Formicidae</taxon>
        <taxon>Myrmicinae</taxon>
        <taxon>Temnothorax</taxon>
    </lineage>
</organism>
<name>A0A6J1QRZ3_9HYME</name>
<dbReference type="Proteomes" id="UP000504618">
    <property type="component" value="Unplaced"/>
</dbReference>
<gene>
    <name evidence="3" type="primary">LOC112463240</name>
</gene>
<dbReference type="OrthoDB" id="7695556at2759"/>
<evidence type="ECO:0000256" key="1">
    <source>
        <dbReference type="SAM" id="MobiDB-lite"/>
    </source>
</evidence>
<reference evidence="3" key="1">
    <citation type="submission" date="2025-08" db="UniProtKB">
        <authorList>
            <consortium name="RefSeq"/>
        </authorList>
    </citation>
    <scope>IDENTIFICATION</scope>
    <source>
        <tissue evidence="3">Whole body</tissue>
    </source>
</reference>
<proteinExistence type="predicted"/>
<feature type="region of interest" description="Disordered" evidence="1">
    <location>
        <begin position="65"/>
        <end position="92"/>
    </location>
</feature>